<sequence length="281" mass="30879">MIEQDTRKIKEILQDEEDERRDVFLARRSAEFPMGSIRSVLCRAQSVDAMANLVNLSLYGNNLVSLGGIEALKRCESLRSIDIGNNKLTSLSEGFAELTSLEELVADDNAFVEVPSELASLRNLEVLRLSGNRIERFAEACEAHGCWPKLRELSLDNNELTALPSMIGTLGALETLVLRGNKLQSLPEELASLQSLTSLSLSSNQLKTFLPGPLVPQLKALEVLLLNGNELSEIPAELAELAPCRVNLANNRLETIPQGLKESLSDLNVFGQKKVKSKTKN</sequence>
<name>A0A2R5FYW1_9STRA</name>
<dbReference type="Pfam" id="PF13855">
    <property type="entry name" value="LRR_8"/>
    <property type="match status" value="2"/>
</dbReference>
<dbReference type="PANTHER" id="PTHR48051:SF1">
    <property type="entry name" value="RAS SUPPRESSOR PROTEIN 1"/>
    <property type="match status" value="1"/>
</dbReference>
<reference evidence="3 4" key="1">
    <citation type="submission" date="2017-12" db="EMBL/GenBank/DDBJ databases">
        <title>Sequencing, de novo assembly and annotation of complete genome of a new Thraustochytrid species, strain FCC1311.</title>
        <authorList>
            <person name="Sedici K."/>
            <person name="Godart F."/>
            <person name="Aiese Cigliano R."/>
            <person name="Sanseverino W."/>
            <person name="Barakat M."/>
            <person name="Ortet P."/>
            <person name="Marechal E."/>
            <person name="Cagnac O."/>
            <person name="Amato A."/>
        </authorList>
    </citation>
    <scope>NUCLEOTIDE SEQUENCE [LARGE SCALE GENOMIC DNA]</scope>
</reference>
<dbReference type="InParanoid" id="A0A2R5FYW1"/>
<dbReference type="PRINTS" id="PR00019">
    <property type="entry name" value="LEURICHRPT"/>
</dbReference>
<dbReference type="PANTHER" id="PTHR48051">
    <property type="match status" value="1"/>
</dbReference>
<dbReference type="SMART" id="SM00364">
    <property type="entry name" value="LRR_BAC"/>
    <property type="match status" value="7"/>
</dbReference>
<accession>A0A2R5FYW1</accession>
<dbReference type="Gene3D" id="3.80.10.10">
    <property type="entry name" value="Ribonuclease Inhibitor"/>
    <property type="match status" value="1"/>
</dbReference>
<dbReference type="EMBL" id="BEYU01000001">
    <property type="protein sequence ID" value="GBG23946.1"/>
    <property type="molecule type" value="Genomic_DNA"/>
</dbReference>
<keyword evidence="2" id="KW-0677">Repeat</keyword>
<keyword evidence="4" id="KW-1185">Reference proteome</keyword>
<evidence type="ECO:0000313" key="4">
    <source>
        <dbReference type="Proteomes" id="UP000241890"/>
    </source>
</evidence>
<keyword evidence="1" id="KW-0433">Leucine-rich repeat</keyword>
<gene>
    <name evidence="3" type="ORF">FCC1311_001652</name>
</gene>
<protein>
    <submittedName>
        <fullName evidence="3">Leucine-rich repeat-containing protein 40</fullName>
    </submittedName>
</protein>
<evidence type="ECO:0000256" key="2">
    <source>
        <dbReference type="ARBA" id="ARBA00022737"/>
    </source>
</evidence>
<dbReference type="SMART" id="SM00369">
    <property type="entry name" value="LRR_TYP"/>
    <property type="match status" value="8"/>
</dbReference>
<dbReference type="InterPro" id="IPR050216">
    <property type="entry name" value="LRR_domain-containing"/>
</dbReference>
<evidence type="ECO:0000256" key="1">
    <source>
        <dbReference type="ARBA" id="ARBA00022614"/>
    </source>
</evidence>
<dbReference type="OrthoDB" id="203703at2759"/>
<proteinExistence type="predicted"/>
<dbReference type="SUPFAM" id="SSF52058">
    <property type="entry name" value="L domain-like"/>
    <property type="match status" value="1"/>
</dbReference>
<dbReference type="GO" id="GO:0005737">
    <property type="term" value="C:cytoplasm"/>
    <property type="evidence" value="ECO:0007669"/>
    <property type="project" value="TreeGrafter"/>
</dbReference>
<dbReference type="InterPro" id="IPR001611">
    <property type="entry name" value="Leu-rich_rpt"/>
</dbReference>
<dbReference type="AlphaFoldDB" id="A0A2R5FYW1"/>
<dbReference type="InterPro" id="IPR003591">
    <property type="entry name" value="Leu-rich_rpt_typical-subtyp"/>
</dbReference>
<organism evidence="3 4">
    <name type="scientific">Hondaea fermentalgiana</name>
    <dbReference type="NCBI Taxonomy" id="2315210"/>
    <lineage>
        <taxon>Eukaryota</taxon>
        <taxon>Sar</taxon>
        <taxon>Stramenopiles</taxon>
        <taxon>Bigyra</taxon>
        <taxon>Labyrinthulomycetes</taxon>
        <taxon>Thraustochytrida</taxon>
        <taxon>Thraustochytriidae</taxon>
        <taxon>Hondaea</taxon>
    </lineage>
</organism>
<evidence type="ECO:0000313" key="3">
    <source>
        <dbReference type="EMBL" id="GBG23946.1"/>
    </source>
</evidence>
<dbReference type="InterPro" id="IPR032675">
    <property type="entry name" value="LRR_dom_sf"/>
</dbReference>
<dbReference type="Proteomes" id="UP000241890">
    <property type="component" value="Unassembled WGS sequence"/>
</dbReference>
<dbReference type="PROSITE" id="PS51450">
    <property type="entry name" value="LRR"/>
    <property type="match status" value="3"/>
</dbReference>
<comment type="caution">
    <text evidence="3">The sequence shown here is derived from an EMBL/GenBank/DDBJ whole genome shotgun (WGS) entry which is preliminary data.</text>
</comment>